<dbReference type="InterPro" id="IPR036691">
    <property type="entry name" value="Endo/exonu/phosph_ase_sf"/>
</dbReference>
<dbReference type="SUPFAM" id="SSF56219">
    <property type="entry name" value="DNase I-like"/>
    <property type="match status" value="1"/>
</dbReference>
<evidence type="ECO:0000313" key="2">
    <source>
        <dbReference type="Proteomes" id="UP001189429"/>
    </source>
</evidence>
<dbReference type="Proteomes" id="UP001189429">
    <property type="component" value="Unassembled WGS sequence"/>
</dbReference>
<evidence type="ECO:0000313" key="1">
    <source>
        <dbReference type="EMBL" id="CAK0889756.1"/>
    </source>
</evidence>
<accession>A0ABN9WSI8</accession>
<organism evidence="1 2">
    <name type="scientific">Prorocentrum cordatum</name>
    <dbReference type="NCBI Taxonomy" id="2364126"/>
    <lineage>
        <taxon>Eukaryota</taxon>
        <taxon>Sar</taxon>
        <taxon>Alveolata</taxon>
        <taxon>Dinophyceae</taxon>
        <taxon>Prorocentrales</taxon>
        <taxon>Prorocentraceae</taxon>
        <taxon>Prorocentrum</taxon>
    </lineage>
</organism>
<dbReference type="EMBL" id="CAUYUJ010019264">
    <property type="protein sequence ID" value="CAK0889756.1"/>
    <property type="molecule type" value="Genomic_DNA"/>
</dbReference>
<keyword evidence="2" id="KW-1185">Reference proteome</keyword>
<sequence length="112" mass="12378">MLLEHFGGQQILRTVIGSMQILVVSVYGITSVGQSGNHELFAALVQILRESCLPFVVAGDWNVESECFGRDTLLRAGFIGLLHVEIVHGGRPTCNDSHYDYYIVSDILLPFI</sequence>
<evidence type="ECO:0008006" key="3">
    <source>
        <dbReference type="Google" id="ProtNLM"/>
    </source>
</evidence>
<gene>
    <name evidence="1" type="ORF">PCOR1329_LOCUS70216</name>
</gene>
<protein>
    <recommendedName>
        <fullName evidence="3">Endonuclease/exonuclease/phosphatase domain-containing protein</fullName>
    </recommendedName>
</protein>
<reference evidence="1" key="1">
    <citation type="submission" date="2023-10" db="EMBL/GenBank/DDBJ databases">
        <authorList>
            <person name="Chen Y."/>
            <person name="Shah S."/>
            <person name="Dougan E. K."/>
            <person name="Thang M."/>
            <person name="Chan C."/>
        </authorList>
    </citation>
    <scope>NUCLEOTIDE SEQUENCE [LARGE SCALE GENOMIC DNA]</scope>
</reference>
<comment type="caution">
    <text evidence="1">The sequence shown here is derived from an EMBL/GenBank/DDBJ whole genome shotgun (WGS) entry which is preliminary data.</text>
</comment>
<proteinExistence type="predicted"/>
<name>A0ABN9WSI8_9DINO</name>
<feature type="non-terminal residue" evidence="1">
    <location>
        <position position="112"/>
    </location>
</feature>